<keyword evidence="4" id="KW-1185">Reference proteome</keyword>
<dbReference type="InterPro" id="IPR009764">
    <property type="entry name" value="OCIA_dom"/>
</dbReference>
<dbReference type="PANTHER" id="PTHR13336:SF3">
    <property type="entry name" value="OCIA DOMAIN-CONTAINING PROTEIN 1"/>
    <property type="match status" value="1"/>
</dbReference>
<feature type="region of interest" description="Disordered" evidence="1">
    <location>
        <begin position="1"/>
        <end position="24"/>
    </location>
</feature>
<evidence type="ECO:0000313" key="3">
    <source>
        <dbReference type="EMBL" id="CAH1962010.1"/>
    </source>
</evidence>
<gene>
    <name evidence="3" type="ORF">ACAOBT_LOCUS4446</name>
</gene>
<feature type="compositionally biased region" description="Basic and acidic residues" evidence="1">
    <location>
        <begin position="200"/>
        <end position="210"/>
    </location>
</feature>
<reference evidence="3" key="1">
    <citation type="submission" date="2022-03" db="EMBL/GenBank/DDBJ databases">
        <authorList>
            <person name="Sayadi A."/>
        </authorList>
    </citation>
    <scope>NUCLEOTIDE SEQUENCE</scope>
</reference>
<feature type="domain" description="OCIA" evidence="2">
    <location>
        <begin position="25"/>
        <end position="109"/>
    </location>
</feature>
<evidence type="ECO:0000259" key="2">
    <source>
        <dbReference type="Pfam" id="PF07051"/>
    </source>
</evidence>
<accession>A0A9P0NWN0</accession>
<evidence type="ECO:0000313" key="4">
    <source>
        <dbReference type="Proteomes" id="UP001152888"/>
    </source>
</evidence>
<dbReference type="AlphaFoldDB" id="A0A9P0NWN0"/>
<dbReference type="Pfam" id="PF07051">
    <property type="entry name" value="OCIA"/>
    <property type="match status" value="1"/>
</dbReference>
<organism evidence="3 4">
    <name type="scientific">Acanthoscelides obtectus</name>
    <name type="common">Bean weevil</name>
    <name type="synonym">Bruchus obtectus</name>
    <dbReference type="NCBI Taxonomy" id="200917"/>
    <lineage>
        <taxon>Eukaryota</taxon>
        <taxon>Metazoa</taxon>
        <taxon>Ecdysozoa</taxon>
        <taxon>Arthropoda</taxon>
        <taxon>Hexapoda</taxon>
        <taxon>Insecta</taxon>
        <taxon>Pterygota</taxon>
        <taxon>Neoptera</taxon>
        <taxon>Endopterygota</taxon>
        <taxon>Coleoptera</taxon>
        <taxon>Polyphaga</taxon>
        <taxon>Cucujiformia</taxon>
        <taxon>Chrysomeloidea</taxon>
        <taxon>Chrysomelidae</taxon>
        <taxon>Bruchinae</taxon>
        <taxon>Bruchini</taxon>
        <taxon>Acanthoscelides</taxon>
    </lineage>
</organism>
<dbReference type="EMBL" id="CAKOFQ010006698">
    <property type="protein sequence ID" value="CAH1962010.1"/>
    <property type="molecule type" value="Genomic_DNA"/>
</dbReference>
<dbReference type="Proteomes" id="UP001152888">
    <property type="component" value="Unassembled WGS sequence"/>
</dbReference>
<dbReference type="OrthoDB" id="6513616at2759"/>
<proteinExistence type="predicted"/>
<sequence>MINPEEPEPRAPFPGPHAKRQPAPYKFTPDELRVLKDCNYEAFYQRCLPLSALFATAAYYGCKTGYFRANARYGPAPKVLVGVAIGYFMGKMSYQRKCAERLMQLPHSQLGEILRQRKRGNVQEGFDSGIGPSMALAPFGGMESTTVYNDINPNNSLDIDTTRPDAPGLEDYQRPSMDNPLVYEEEMPPAQKNFTSYEELRRKNREEYAQKRLGNYKEPPREPGKVSPPVYEAPPVRSGNEQDASGFPSGPRNKYGDVWG</sequence>
<name>A0A9P0NWN0_ACAOB</name>
<dbReference type="PANTHER" id="PTHR13336">
    <property type="entry name" value="OVARIAN CARCINOMA IMMUNOREACTIVE ANTIGEN"/>
    <property type="match status" value="1"/>
</dbReference>
<comment type="caution">
    <text evidence="3">The sequence shown here is derived from an EMBL/GenBank/DDBJ whole genome shotgun (WGS) entry which is preliminary data.</text>
</comment>
<dbReference type="InterPro" id="IPR040187">
    <property type="entry name" value="OCAD1/2"/>
</dbReference>
<dbReference type="GO" id="GO:0005768">
    <property type="term" value="C:endosome"/>
    <property type="evidence" value="ECO:0007669"/>
    <property type="project" value="TreeGrafter"/>
</dbReference>
<feature type="region of interest" description="Disordered" evidence="1">
    <location>
        <begin position="200"/>
        <end position="260"/>
    </location>
</feature>
<protein>
    <recommendedName>
        <fullName evidence="2">OCIA domain-containing protein</fullName>
    </recommendedName>
</protein>
<evidence type="ECO:0000256" key="1">
    <source>
        <dbReference type="SAM" id="MobiDB-lite"/>
    </source>
</evidence>